<dbReference type="Pfam" id="PF00023">
    <property type="entry name" value="Ank"/>
    <property type="match status" value="1"/>
</dbReference>
<reference evidence="3 4" key="1">
    <citation type="submission" date="2020-07" db="EMBL/GenBank/DDBJ databases">
        <title>Pseudogemmobacter sp. nov., isolated from poultry manure in Taiwan.</title>
        <authorList>
            <person name="Lin S.-Y."/>
            <person name="Tang Y.-S."/>
            <person name="Young C.-C."/>
        </authorList>
    </citation>
    <scope>NUCLEOTIDE SEQUENCE [LARGE SCALE GENOMIC DNA]</scope>
    <source>
        <strain evidence="3 4">CC-YST710</strain>
    </source>
</reference>
<dbReference type="Proteomes" id="UP001198571">
    <property type="component" value="Unassembled WGS sequence"/>
</dbReference>
<keyword evidence="1" id="KW-0677">Repeat</keyword>
<name>A0ABS8CSG4_9RHOB</name>
<sequence>MHSEADVENFAEILRNADEQGVRECLQRDPGLAVAKLPSGWPVFLEQSMFPEPTIIDLMIASGADPDARSPEGETLLHLTGDPEAIRKLLSHGADINALDRRGYTPMMGHAPYPETGPDAIYTLFAEGADPNVHGLDGKTVFDLLPQGERFDRIRRHLRDKDQNR</sequence>
<organism evidence="3 4">
    <name type="scientific">Pseudogemmobacter faecipullorum</name>
    <dbReference type="NCBI Taxonomy" id="2755041"/>
    <lineage>
        <taxon>Bacteria</taxon>
        <taxon>Pseudomonadati</taxon>
        <taxon>Pseudomonadota</taxon>
        <taxon>Alphaproteobacteria</taxon>
        <taxon>Rhodobacterales</taxon>
        <taxon>Paracoccaceae</taxon>
        <taxon>Pseudogemmobacter</taxon>
    </lineage>
</organism>
<comment type="caution">
    <text evidence="3">The sequence shown here is derived from an EMBL/GenBank/DDBJ whole genome shotgun (WGS) entry which is preliminary data.</text>
</comment>
<keyword evidence="2" id="KW-0040">ANK repeat</keyword>
<keyword evidence="4" id="KW-1185">Reference proteome</keyword>
<gene>
    <name evidence="3" type="ORF">H0485_20460</name>
</gene>
<proteinExistence type="predicted"/>
<evidence type="ECO:0000256" key="1">
    <source>
        <dbReference type="ARBA" id="ARBA00022737"/>
    </source>
</evidence>
<evidence type="ECO:0000256" key="2">
    <source>
        <dbReference type="ARBA" id="ARBA00023043"/>
    </source>
</evidence>
<evidence type="ECO:0000313" key="4">
    <source>
        <dbReference type="Proteomes" id="UP001198571"/>
    </source>
</evidence>
<protein>
    <recommendedName>
        <fullName evidence="5">Ankyrin repeat domain-containing protein</fullName>
    </recommendedName>
</protein>
<dbReference type="SUPFAM" id="SSF48403">
    <property type="entry name" value="Ankyrin repeat"/>
    <property type="match status" value="1"/>
</dbReference>
<dbReference type="InterPro" id="IPR002110">
    <property type="entry name" value="Ankyrin_rpt"/>
</dbReference>
<evidence type="ECO:0008006" key="5">
    <source>
        <dbReference type="Google" id="ProtNLM"/>
    </source>
</evidence>
<dbReference type="PANTHER" id="PTHR24189">
    <property type="entry name" value="MYOTROPHIN"/>
    <property type="match status" value="1"/>
</dbReference>
<evidence type="ECO:0000313" key="3">
    <source>
        <dbReference type="EMBL" id="MCB5412344.1"/>
    </source>
</evidence>
<dbReference type="InterPro" id="IPR050745">
    <property type="entry name" value="Multifunctional_regulatory"/>
</dbReference>
<accession>A0ABS8CSG4</accession>
<dbReference type="RefSeq" id="WP_226937764.1">
    <property type="nucleotide sequence ID" value="NZ_JACDXX010000044.1"/>
</dbReference>
<dbReference type="InterPro" id="IPR036770">
    <property type="entry name" value="Ankyrin_rpt-contain_sf"/>
</dbReference>
<dbReference type="PANTHER" id="PTHR24189:SF50">
    <property type="entry name" value="ANKYRIN REPEAT AND SOCS BOX PROTEIN 2"/>
    <property type="match status" value="1"/>
</dbReference>
<dbReference type="EMBL" id="JACDXX010000044">
    <property type="protein sequence ID" value="MCB5412344.1"/>
    <property type="molecule type" value="Genomic_DNA"/>
</dbReference>
<dbReference type="Gene3D" id="1.25.40.20">
    <property type="entry name" value="Ankyrin repeat-containing domain"/>
    <property type="match status" value="1"/>
</dbReference>